<dbReference type="EMBL" id="AOGT01001948">
    <property type="protein sequence ID" value="EMG46588.1"/>
    <property type="molecule type" value="Genomic_DNA"/>
</dbReference>
<protein>
    <submittedName>
        <fullName evidence="1">Uncharacterized protein</fullName>
    </submittedName>
</protein>
<dbReference type="HOGENOM" id="CLU_841965_0_0_1"/>
<dbReference type="AlphaFoldDB" id="M3J3W0"/>
<accession>M3J3W0</accession>
<evidence type="ECO:0000313" key="1">
    <source>
        <dbReference type="EMBL" id="EMG46588.1"/>
    </source>
</evidence>
<evidence type="ECO:0000313" key="2">
    <source>
        <dbReference type="Proteomes" id="UP000011777"/>
    </source>
</evidence>
<proteinExistence type="predicted"/>
<keyword evidence="2" id="KW-1185">Reference proteome</keyword>
<dbReference type="SUPFAM" id="SSF50978">
    <property type="entry name" value="WD40 repeat-like"/>
    <property type="match status" value="1"/>
</dbReference>
<gene>
    <name evidence="1" type="ORF">G210_3162</name>
</gene>
<sequence>MMIEKVVELNSTKLPYIQSLATCGPYLFIVADNMILIHTLASYISGVEINKITHRQPIVKLTVNKTTENIFVLIMLDFKGKLYASTFANVEHIELLKLSQNSKKITGFSFNSCNHRVAYSHETCVTTIGLQFSPRLTYSTLRNLDVDKEVKEISFGDNDVLLITYFSGKTRLVEETDRKEIHTEDESSRLSKIALFTGCTRRFITTEDYYIQINPFPGTLINVNKENLAPMNFYSDQDYNEPVCEIANTFVYPAHNESITGFDSINELNILVTVSDNELKIWNIKNQQLIAKIENEKFSSLVNLQKVSENCCYIWTTNINRSLMCYRFYN</sequence>
<organism evidence="1 2">
    <name type="scientific">Candida maltosa (strain Xu316)</name>
    <name type="common">Yeast</name>
    <dbReference type="NCBI Taxonomy" id="1245528"/>
    <lineage>
        <taxon>Eukaryota</taxon>
        <taxon>Fungi</taxon>
        <taxon>Dikarya</taxon>
        <taxon>Ascomycota</taxon>
        <taxon>Saccharomycotina</taxon>
        <taxon>Pichiomycetes</taxon>
        <taxon>Debaryomycetaceae</taxon>
        <taxon>Candida/Lodderomyces clade</taxon>
        <taxon>Candida</taxon>
    </lineage>
</organism>
<dbReference type="Proteomes" id="UP000011777">
    <property type="component" value="Unassembled WGS sequence"/>
</dbReference>
<dbReference type="InterPro" id="IPR036322">
    <property type="entry name" value="WD40_repeat_dom_sf"/>
</dbReference>
<comment type="caution">
    <text evidence="1">The sequence shown here is derived from an EMBL/GenBank/DDBJ whole genome shotgun (WGS) entry which is preliminary data.</text>
</comment>
<reference evidence="1 2" key="1">
    <citation type="submission" date="2013-02" db="EMBL/GenBank/DDBJ databases">
        <title>Genome sequence of Candida maltosa Xu316, a potential industrial strain for xylitol and ethanol production.</title>
        <authorList>
            <person name="Yu J."/>
            <person name="Wang Q."/>
            <person name="Geng X."/>
            <person name="Bao W."/>
            <person name="He P."/>
            <person name="Cai J."/>
        </authorList>
    </citation>
    <scope>NUCLEOTIDE SEQUENCE [LARGE SCALE GENOMIC DNA]</scope>
    <source>
        <strain evidence="2">Xu316</strain>
    </source>
</reference>
<name>M3J3W0_CANMX</name>